<proteinExistence type="predicted"/>
<feature type="non-terminal residue" evidence="1">
    <location>
        <position position="79"/>
    </location>
</feature>
<keyword evidence="2" id="KW-1185">Reference proteome</keyword>
<name>A0A6V7HNZ3_9HYME</name>
<organism evidence="1 2">
    <name type="scientific">Heterotrigona itama</name>
    <dbReference type="NCBI Taxonomy" id="395501"/>
    <lineage>
        <taxon>Eukaryota</taxon>
        <taxon>Metazoa</taxon>
        <taxon>Ecdysozoa</taxon>
        <taxon>Arthropoda</taxon>
        <taxon>Hexapoda</taxon>
        <taxon>Insecta</taxon>
        <taxon>Pterygota</taxon>
        <taxon>Neoptera</taxon>
        <taxon>Endopterygota</taxon>
        <taxon>Hymenoptera</taxon>
        <taxon>Apocrita</taxon>
        <taxon>Aculeata</taxon>
        <taxon>Apoidea</taxon>
        <taxon>Anthophila</taxon>
        <taxon>Apidae</taxon>
        <taxon>Heterotrigona</taxon>
    </lineage>
</organism>
<feature type="non-terminal residue" evidence="1">
    <location>
        <position position="1"/>
    </location>
</feature>
<evidence type="ECO:0000313" key="1">
    <source>
        <dbReference type="EMBL" id="CAD1481197.1"/>
    </source>
</evidence>
<comment type="caution">
    <text evidence="1">The sequence shown here is derived from an EMBL/GenBank/DDBJ whole genome shotgun (WGS) entry which is preliminary data.</text>
</comment>
<dbReference type="Proteomes" id="UP000752696">
    <property type="component" value="Unassembled WGS sequence"/>
</dbReference>
<dbReference type="EMBL" id="CAJDYZ010013603">
    <property type="protein sequence ID" value="CAD1481197.1"/>
    <property type="molecule type" value="Genomic_DNA"/>
</dbReference>
<gene>
    <name evidence="1" type="ORF">MHI_LOCUS996435</name>
</gene>
<accession>A0A6V7HNZ3</accession>
<reference evidence="1" key="1">
    <citation type="submission" date="2020-07" db="EMBL/GenBank/DDBJ databases">
        <authorList>
            <person name="Nazaruddin N."/>
        </authorList>
    </citation>
    <scope>NUCLEOTIDE SEQUENCE</scope>
</reference>
<evidence type="ECO:0000313" key="2">
    <source>
        <dbReference type="Proteomes" id="UP000752696"/>
    </source>
</evidence>
<dbReference type="AlphaFoldDB" id="A0A6V7HNZ3"/>
<sequence>YGLPQHSSALFKSCTLCFFVATANDYRNEFSKNLRFIFIILFSTTLWKLWCELTQSFEANMQTLYGCSIMCYDSHKLLK</sequence>
<protein>
    <submittedName>
        <fullName evidence="1">Uncharacterized protein</fullName>
    </submittedName>
</protein>